<organism evidence="1 2">
    <name type="scientific">Pleurodeles waltl</name>
    <name type="common">Iberian ribbed newt</name>
    <dbReference type="NCBI Taxonomy" id="8319"/>
    <lineage>
        <taxon>Eukaryota</taxon>
        <taxon>Metazoa</taxon>
        <taxon>Chordata</taxon>
        <taxon>Craniata</taxon>
        <taxon>Vertebrata</taxon>
        <taxon>Euteleostomi</taxon>
        <taxon>Amphibia</taxon>
        <taxon>Batrachia</taxon>
        <taxon>Caudata</taxon>
        <taxon>Salamandroidea</taxon>
        <taxon>Salamandridae</taxon>
        <taxon>Pleurodelinae</taxon>
        <taxon>Pleurodeles</taxon>
    </lineage>
</organism>
<evidence type="ECO:0000313" key="2">
    <source>
        <dbReference type="Proteomes" id="UP001066276"/>
    </source>
</evidence>
<reference evidence="1" key="1">
    <citation type="journal article" date="2022" name="bioRxiv">
        <title>Sequencing and chromosome-scale assembly of the giantPleurodeles waltlgenome.</title>
        <authorList>
            <person name="Brown T."/>
            <person name="Elewa A."/>
            <person name="Iarovenko S."/>
            <person name="Subramanian E."/>
            <person name="Araus A.J."/>
            <person name="Petzold A."/>
            <person name="Susuki M."/>
            <person name="Suzuki K.-i.T."/>
            <person name="Hayashi T."/>
            <person name="Toyoda A."/>
            <person name="Oliveira C."/>
            <person name="Osipova E."/>
            <person name="Leigh N.D."/>
            <person name="Simon A."/>
            <person name="Yun M.H."/>
        </authorList>
    </citation>
    <scope>NUCLEOTIDE SEQUENCE</scope>
    <source>
        <strain evidence="1">20211129_DDA</strain>
        <tissue evidence="1">Liver</tissue>
    </source>
</reference>
<evidence type="ECO:0000313" key="1">
    <source>
        <dbReference type="EMBL" id="KAJ1123566.1"/>
    </source>
</evidence>
<name>A0AAV7P7L9_PLEWA</name>
<gene>
    <name evidence="1" type="ORF">NDU88_002035</name>
</gene>
<sequence>MDIPIFVGTERAYASFKQLSAVPRASPRERDANSRQGPWELGISWESEAGSRLSVSLETETRLLHSLGNQTPARVEAAPGKRRRGCCTCYRKRFCTGCGQGKQTIKHVTLMYIKAFY</sequence>
<protein>
    <submittedName>
        <fullName evidence="1">Uncharacterized protein</fullName>
    </submittedName>
</protein>
<proteinExistence type="predicted"/>
<dbReference type="AlphaFoldDB" id="A0AAV7P7L9"/>
<dbReference type="Proteomes" id="UP001066276">
    <property type="component" value="Chromosome 7"/>
</dbReference>
<dbReference type="EMBL" id="JANPWB010000011">
    <property type="protein sequence ID" value="KAJ1123566.1"/>
    <property type="molecule type" value="Genomic_DNA"/>
</dbReference>
<comment type="caution">
    <text evidence="1">The sequence shown here is derived from an EMBL/GenBank/DDBJ whole genome shotgun (WGS) entry which is preliminary data.</text>
</comment>
<keyword evidence="2" id="KW-1185">Reference proteome</keyword>
<accession>A0AAV7P7L9</accession>